<dbReference type="EMBL" id="QMDX01000019">
    <property type="protein sequence ID" value="TSD08973.1"/>
    <property type="molecule type" value="Genomic_DNA"/>
</dbReference>
<accession>A0A554MV16</accession>
<name>A0A554MV16_9EURY</name>
<dbReference type="SUPFAM" id="SSF54909">
    <property type="entry name" value="Dimeric alpha+beta barrel"/>
    <property type="match status" value="1"/>
</dbReference>
<dbReference type="AlphaFoldDB" id="A0A554MV16"/>
<evidence type="ECO:0000313" key="3">
    <source>
        <dbReference type="Proteomes" id="UP000319894"/>
    </source>
</evidence>
<protein>
    <recommendedName>
        <fullName evidence="1">ABM domain-containing protein</fullName>
    </recommendedName>
</protein>
<dbReference type="GO" id="GO:0003824">
    <property type="term" value="F:catalytic activity"/>
    <property type="evidence" value="ECO:0007669"/>
    <property type="project" value="TreeGrafter"/>
</dbReference>
<dbReference type="InParanoid" id="A0A554MV16"/>
<dbReference type="PANTHER" id="PTHR33336">
    <property type="entry name" value="QUINOL MONOOXYGENASE YGIN-RELATED"/>
    <property type="match status" value="1"/>
</dbReference>
<dbReference type="Pfam" id="PF03992">
    <property type="entry name" value="ABM"/>
    <property type="match status" value="1"/>
</dbReference>
<dbReference type="InterPro" id="IPR007138">
    <property type="entry name" value="ABM_dom"/>
</dbReference>
<keyword evidence="3" id="KW-1185">Reference proteome</keyword>
<reference evidence="2 3" key="1">
    <citation type="submission" date="2018-06" db="EMBL/GenBank/DDBJ databases">
        <title>Natronomonas sp. F16-60 a new haloarchaeon isolated from a solar saltern of Isla Cristina, Huelva, Spain.</title>
        <authorList>
            <person name="Duran-Viseras A."/>
            <person name="Sanchez-Porro C."/>
            <person name="Ventosa A."/>
        </authorList>
    </citation>
    <scope>NUCLEOTIDE SEQUENCE [LARGE SCALE GENOMIC DNA]</scope>
    <source>
        <strain evidence="2 3">F16-60</strain>
    </source>
</reference>
<dbReference type="RefSeq" id="WP_144263384.1">
    <property type="nucleotide sequence ID" value="NZ_QMDX01000019.1"/>
</dbReference>
<evidence type="ECO:0000313" key="2">
    <source>
        <dbReference type="EMBL" id="TSD08973.1"/>
    </source>
</evidence>
<gene>
    <name evidence="2" type="ORF">DP107_17340</name>
</gene>
<dbReference type="Proteomes" id="UP000319894">
    <property type="component" value="Unassembled WGS sequence"/>
</dbReference>
<proteinExistence type="predicted"/>
<dbReference type="InterPro" id="IPR011008">
    <property type="entry name" value="Dimeric_a/b-barrel"/>
</dbReference>
<dbReference type="PROSITE" id="PS51725">
    <property type="entry name" value="ABM"/>
    <property type="match status" value="1"/>
</dbReference>
<feature type="domain" description="ABM" evidence="1">
    <location>
        <begin position="2"/>
        <end position="93"/>
    </location>
</feature>
<dbReference type="InterPro" id="IPR050744">
    <property type="entry name" value="AI-2_Isomerase_LsrG"/>
</dbReference>
<dbReference type="Gene3D" id="3.30.70.100">
    <property type="match status" value="1"/>
</dbReference>
<sequence length="102" mass="11863">MIVIHSEVPIRSDSKPKASDILERMAVESRKEPGVIDYRVTFDIERPTVARIIEQYKDWSAVESHDSSSHLERFQESIEPHMRSEPHLFQYEVTNKIEAEGP</sequence>
<evidence type="ECO:0000259" key="1">
    <source>
        <dbReference type="PROSITE" id="PS51725"/>
    </source>
</evidence>
<dbReference type="PANTHER" id="PTHR33336:SF15">
    <property type="entry name" value="ABM DOMAIN-CONTAINING PROTEIN"/>
    <property type="match status" value="1"/>
</dbReference>
<organism evidence="2 3">
    <name type="scientific">Haloglomus irregulare</name>
    <dbReference type="NCBI Taxonomy" id="2234134"/>
    <lineage>
        <taxon>Archaea</taxon>
        <taxon>Methanobacteriati</taxon>
        <taxon>Methanobacteriota</taxon>
        <taxon>Stenosarchaea group</taxon>
        <taxon>Halobacteria</taxon>
        <taxon>Halobacteriales</taxon>
        <taxon>Natronomonadaceae</taxon>
        <taxon>Haloglomus</taxon>
    </lineage>
</organism>
<comment type="caution">
    <text evidence="2">The sequence shown here is derived from an EMBL/GenBank/DDBJ whole genome shotgun (WGS) entry which is preliminary data.</text>
</comment>